<keyword evidence="1" id="KW-0812">Transmembrane</keyword>
<accession>A0A6G4XLD4</accession>
<dbReference type="AlphaFoldDB" id="A0A6G4XLD4"/>
<evidence type="ECO:0000313" key="2">
    <source>
        <dbReference type="EMBL" id="NGO78386.1"/>
    </source>
</evidence>
<comment type="caution">
    <text evidence="2">The sequence shown here is derived from an EMBL/GenBank/DDBJ whole genome shotgun (WGS) entry which is preliminary data.</text>
</comment>
<feature type="transmembrane region" description="Helical" evidence="1">
    <location>
        <begin position="136"/>
        <end position="155"/>
    </location>
</feature>
<sequence>MLGRADDWLARHPWALGISTFACALGVTRVFNPDRPVLGWLLNTAWYTFIAVGFMIWLQRRRQRQLGDDRVDLRRLERLLWRGEMPRSEPERQAMPRLIEQTLHRQRHLKWIIPLFACLVFGIATLALVTGDLRHGLLLGGLGLALCGWFLYGAWRTRRNARRLTAQLEKPAMAAGRS</sequence>
<dbReference type="RefSeq" id="WP_165333839.1">
    <property type="nucleotide sequence ID" value="NZ_JAAKZW010000100.1"/>
</dbReference>
<dbReference type="EMBL" id="JAAKZW010000100">
    <property type="protein sequence ID" value="NGO78386.1"/>
    <property type="molecule type" value="Genomic_DNA"/>
</dbReference>
<keyword evidence="1" id="KW-0472">Membrane</keyword>
<evidence type="ECO:0000313" key="3">
    <source>
        <dbReference type="Proteomes" id="UP000481109"/>
    </source>
</evidence>
<organism evidence="2 3">
    <name type="scientific">Streptomyces mesophilus</name>
    <dbReference type="NCBI Taxonomy" id="1775132"/>
    <lineage>
        <taxon>Bacteria</taxon>
        <taxon>Bacillati</taxon>
        <taxon>Actinomycetota</taxon>
        <taxon>Actinomycetes</taxon>
        <taxon>Kitasatosporales</taxon>
        <taxon>Streptomycetaceae</taxon>
        <taxon>Streptomyces</taxon>
    </lineage>
</organism>
<dbReference type="PROSITE" id="PS51257">
    <property type="entry name" value="PROKAR_LIPOPROTEIN"/>
    <property type="match status" value="1"/>
</dbReference>
<name>A0A6G4XLD4_9ACTN</name>
<reference evidence="2 3" key="1">
    <citation type="submission" date="2020-02" db="EMBL/GenBank/DDBJ databases">
        <title>Whole-genome analyses of novel actinobacteria.</title>
        <authorList>
            <person name="Sahin N."/>
            <person name="Tokatli A."/>
        </authorList>
    </citation>
    <scope>NUCLEOTIDE SEQUENCE [LARGE SCALE GENOMIC DNA]</scope>
    <source>
        <strain evidence="2 3">YC504</strain>
    </source>
</reference>
<keyword evidence="1" id="KW-1133">Transmembrane helix</keyword>
<feature type="transmembrane region" description="Helical" evidence="1">
    <location>
        <begin position="37"/>
        <end position="58"/>
    </location>
</feature>
<keyword evidence="3" id="KW-1185">Reference proteome</keyword>
<protein>
    <submittedName>
        <fullName evidence="2">Uncharacterized protein</fullName>
    </submittedName>
</protein>
<feature type="transmembrane region" description="Helical" evidence="1">
    <location>
        <begin position="12"/>
        <end position="31"/>
    </location>
</feature>
<dbReference type="Proteomes" id="UP000481109">
    <property type="component" value="Unassembled WGS sequence"/>
</dbReference>
<gene>
    <name evidence="2" type="ORF">G6045_22385</name>
</gene>
<evidence type="ECO:0000256" key="1">
    <source>
        <dbReference type="SAM" id="Phobius"/>
    </source>
</evidence>
<feature type="transmembrane region" description="Helical" evidence="1">
    <location>
        <begin position="111"/>
        <end position="130"/>
    </location>
</feature>
<proteinExistence type="predicted"/>